<dbReference type="EMBL" id="NPKJ01000037">
    <property type="protein sequence ID" value="PAQ09950.1"/>
    <property type="molecule type" value="Genomic_DNA"/>
</dbReference>
<reference evidence="1 2" key="1">
    <citation type="submission" date="2017-08" db="EMBL/GenBank/DDBJ databases">
        <title>Mesorhizobium wenxinae sp. nov., a novel rhizobial species isolated from root nodules of chickpea (Cicer arietinum L.).</title>
        <authorList>
            <person name="Zhang J."/>
        </authorList>
    </citation>
    <scope>NUCLEOTIDE SEQUENCE [LARGE SCALE GENOMIC DNA]</scope>
    <source>
        <strain evidence="1 2">SDW018</strain>
    </source>
</reference>
<proteinExistence type="predicted"/>
<sequence length="83" mass="9298">MLRDVRRFELHMGALVQERPFLNADEHAVARGKENSVEESEQFRRSAPGRHLILGDAPGPMCEVSAKHRKSDARAELAHAGRP</sequence>
<organism evidence="1 2">
    <name type="scientific">Mesorhizobium temperatum</name>
    <dbReference type="NCBI Taxonomy" id="241416"/>
    <lineage>
        <taxon>Bacteria</taxon>
        <taxon>Pseudomonadati</taxon>
        <taxon>Pseudomonadota</taxon>
        <taxon>Alphaproteobacteria</taxon>
        <taxon>Hyphomicrobiales</taxon>
        <taxon>Phyllobacteriaceae</taxon>
        <taxon>Mesorhizobium</taxon>
    </lineage>
</organism>
<keyword evidence="2" id="KW-1185">Reference proteome</keyword>
<dbReference type="AlphaFoldDB" id="A0A271LRJ5"/>
<gene>
    <name evidence="1" type="ORF">CIT26_10260</name>
</gene>
<comment type="caution">
    <text evidence="1">The sequence shown here is derived from an EMBL/GenBank/DDBJ whole genome shotgun (WGS) entry which is preliminary data.</text>
</comment>
<accession>A0A271LRJ5</accession>
<dbReference type="Proteomes" id="UP000216442">
    <property type="component" value="Unassembled WGS sequence"/>
</dbReference>
<evidence type="ECO:0000313" key="2">
    <source>
        <dbReference type="Proteomes" id="UP000216442"/>
    </source>
</evidence>
<evidence type="ECO:0000313" key="1">
    <source>
        <dbReference type="EMBL" id="PAQ09950.1"/>
    </source>
</evidence>
<name>A0A271LRJ5_9HYPH</name>
<protein>
    <submittedName>
        <fullName evidence="1">Uncharacterized protein</fullName>
    </submittedName>
</protein>